<evidence type="ECO:0000313" key="2">
    <source>
        <dbReference type="Proteomes" id="UP000190959"/>
    </source>
</evidence>
<protein>
    <submittedName>
        <fullName evidence="1">Uncharacterized protein</fullName>
    </submittedName>
</protein>
<evidence type="ECO:0000313" key="1">
    <source>
        <dbReference type="EMBL" id="OOP72135.1"/>
    </source>
</evidence>
<dbReference type="AlphaFoldDB" id="A0A1S9N3Y4"/>
<dbReference type="NCBIfam" id="TIGR01451">
    <property type="entry name" value="B_ant_repeat"/>
    <property type="match status" value="1"/>
</dbReference>
<accession>A0A1S9N3Y4</accession>
<organism evidence="1 2">
    <name type="scientific">Clostridium beijerinckii</name>
    <name type="common">Clostridium MP</name>
    <dbReference type="NCBI Taxonomy" id="1520"/>
    <lineage>
        <taxon>Bacteria</taxon>
        <taxon>Bacillati</taxon>
        <taxon>Bacillota</taxon>
        <taxon>Clostridia</taxon>
        <taxon>Eubacteriales</taxon>
        <taxon>Clostridiaceae</taxon>
        <taxon>Clostridium</taxon>
    </lineage>
</organism>
<comment type="caution">
    <text evidence="1">The sequence shown here is derived from an EMBL/GenBank/DDBJ whole genome shotgun (WGS) entry which is preliminary data.</text>
</comment>
<dbReference type="InterPro" id="IPR047589">
    <property type="entry name" value="DUF11_rpt"/>
</dbReference>
<dbReference type="Proteomes" id="UP000190959">
    <property type="component" value="Unassembled WGS sequence"/>
</dbReference>
<reference evidence="1 2" key="1">
    <citation type="submission" date="2017-02" db="EMBL/GenBank/DDBJ databases">
        <title>Genome sequence of Clostridium beijerinckii Br21.</title>
        <authorList>
            <person name="Fonseca B.C."/>
            <person name="Guazzaroni M.E."/>
            <person name="Riano-Pachon D.M."/>
            <person name="Reginatto V."/>
        </authorList>
    </citation>
    <scope>NUCLEOTIDE SEQUENCE [LARGE SCALE GENOMIC DNA]</scope>
    <source>
        <strain evidence="1 2">Br21</strain>
    </source>
</reference>
<gene>
    <name evidence="1" type="ORF">CBEIBR21_17955</name>
</gene>
<sequence>MIYPKGCLCTSLIRNYVTLKAINTSPYKSTCSSLLIQPLPVLLIFTQYSRITGNNLVYYIYIINNFKCDIKNIKLIDILPKGVKFISTSIEHGKYKYCNNKILYNIDFIEPHSFCKIIINLKPVTLGKKINSIKIICKETKSVKYIVNKNPCKSFHIVLRI</sequence>
<dbReference type="RefSeq" id="WP_078116530.1">
    <property type="nucleotide sequence ID" value="NZ_MWMH01000006.1"/>
</dbReference>
<proteinExistence type="predicted"/>
<dbReference type="EMBL" id="MWMH01000006">
    <property type="protein sequence ID" value="OOP72135.1"/>
    <property type="molecule type" value="Genomic_DNA"/>
</dbReference>
<name>A0A1S9N3Y4_CLOBE</name>